<evidence type="ECO:0000256" key="9">
    <source>
        <dbReference type="ARBA" id="ARBA00022843"/>
    </source>
</evidence>
<reference evidence="22" key="1">
    <citation type="journal article" date="2020" name="Fungal Divers.">
        <title>Resolving the Mortierellaceae phylogeny through synthesis of multi-gene phylogenetics and phylogenomics.</title>
        <authorList>
            <person name="Vandepol N."/>
            <person name="Liber J."/>
            <person name="Desiro A."/>
            <person name="Na H."/>
            <person name="Kennedy M."/>
            <person name="Barry K."/>
            <person name="Grigoriev I.V."/>
            <person name="Miller A.N."/>
            <person name="O'Donnell K."/>
            <person name="Stajich J.E."/>
            <person name="Bonito G."/>
        </authorList>
    </citation>
    <scope>NUCLEOTIDE SEQUENCE</scope>
    <source>
        <strain evidence="22">REB-010B</strain>
    </source>
</reference>
<dbReference type="PANTHER" id="PTHR11042">
    <property type="entry name" value="EUKARYOTIC TRANSLATION INITIATION FACTOR 2-ALPHA KINASE EIF2-ALPHA KINASE -RELATED"/>
    <property type="match status" value="1"/>
</dbReference>
<feature type="region of interest" description="Disordered" evidence="20">
    <location>
        <begin position="1289"/>
        <end position="1344"/>
    </location>
</feature>
<evidence type="ECO:0000256" key="19">
    <source>
        <dbReference type="PROSITE-ProRule" id="PRU10141"/>
    </source>
</evidence>
<dbReference type="SMART" id="SM00220">
    <property type="entry name" value="S_TKc"/>
    <property type="match status" value="1"/>
</dbReference>
<comment type="caution">
    <text evidence="22">The sequence shown here is derived from an EMBL/GenBank/DDBJ whole genome shotgun (WGS) entry which is preliminary data.</text>
</comment>
<feature type="compositionally biased region" description="Low complexity" evidence="20">
    <location>
        <begin position="1032"/>
        <end position="1069"/>
    </location>
</feature>
<evidence type="ECO:0000256" key="14">
    <source>
        <dbReference type="ARBA" id="ARBA00042456"/>
    </source>
</evidence>
<evidence type="ECO:0000256" key="6">
    <source>
        <dbReference type="ARBA" id="ARBA00022741"/>
    </source>
</evidence>
<feature type="compositionally biased region" description="Low complexity" evidence="20">
    <location>
        <begin position="923"/>
        <end position="953"/>
    </location>
</feature>
<dbReference type="EMBL" id="JAAAIP010000643">
    <property type="protein sequence ID" value="KAG0314114.1"/>
    <property type="molecule type" value="Genomic_DNA"/>
</dbReference>
<feature type="compositionally biased region" description="Low complexity" evidence="20">
    <location>
        <begin position="795"/>
        <end position="804"/>
    </location>
</feature>
<evidence type="ECO:0000313" key="23">
    <source>
        <dbReference type="Proteomes" id="UP000738325"/>
    </source>
</evidence>
<dbReference type="Pfam" id="PF22949">
    <property type="entry name" value="HRI2_3H"/>
    <property type="match status" value="1"/>
</dbReference>
<feature type="region of interest" description="Disordered" evidence="20">
    <location>
        <begin position="824"/>
        <end position="854"/>
    </location>
</feature>
<keyword evidence="2" id="KW-0723">Serine/threonine-protein kinase</keyword>
<evidence type="ECO:0000259" key="21">
    <source>
        <dbReference type="PROSITE" id="PS50011"/>
    </source>
</evidence>
<name>A0A9P6RB61_9FUNG</name>
<feature type="compositionally biased region" description="Basic and acidic residues" evidence="20">
    <location>
        <begin position="670"/>
        <end position="685"/>
    </location>
</feature>
<feature type="region of interest" description="Disordered" evidence="20">
    <location>
        <begin position="226"/>
        <end position="264"/>
    </location>
</feature>
<feature type="region of interest" description="Disordered" evidence="20">
    <location>
        <begin position="639"/>
        <end position="685"/>
    </location>
</feature>
<keyword evidence="5" id="KW-0677">Repeat</keyword>
<evidence type="ECO:0000256" key="10">
    <source>
        <dbReference type="ARBA" id="ARBA00023157"/>
    </source>
</evidence>
<evidence type="ECO:0000256" key="16">
    <source>
        <dbReference type="ARBA" id="ARBA00046654"/>
    </source>
</evidence>
<feature type="binding site" evidence="19">
    <location>
        <position position="586"/>
    </location>
    <ligand>
        <name>ATP</name>
        <dbReference type="ChEBI" id="CHEBI:30616"/>
    </ligand>
</feature>
<evidence type="ECO:0000256" key="7">
    <source>
        <dbReference type="ARBA" id="ARBA00022777"/>
    </source>
</evidence>
<gene>
    <name evidence="22" type="primary">EIF2AK1</name>
    <name evidence="22" type="ORF">BGZ99_008363</name>
</gene>
<evidence type="ECO:0000256" key="2">
    <source>
        <dbReference type="ARBA" id="ARBA00022527"/>
    </source>
</evidence>
<keyword evidence="6 19" id="KW-0547">Nucleotide-binding</keyword>
<dbReference type="Gene3D" id="3.30.200.20">
    <property type="entry name" value="Phosphorylase Kinase, domain 1"/>
    <property type="match status" value="1"/>
</dbReference>
<feature type="region of interest" description="Disordered" evidence="20">
    <location>
        <begin position="1"/>
        <end position="185"/>
    </location>
</feature>
<feature type="compositionally biased region" description="Low complexity" evidence="20">
    <location>
        <begin position="1155"/>
        <end position="1195"/>
    </location>
</feature>
<dbReference type="Pfam" id="PF00069">
    <property type="entry name" value="Pkinase"/>
    <property type="match status" value="3"/>
</dbReference>
<feature type="compositionally biased region" description="Basic and acidic residues" evidence="20">
    <location>
        <begin position="1419"/>
        <end position="1436"/>
    </location>
</feature>
<dbReference type="PROSITE" id="PS00107">
    <property type="entry name" value="PROTEIN_KINASE_ATP"/>
    <property type="match status" value="1"/>
</dbReference>
<comment type="catalytic activity">
    <reaction evidence="17">
        <text>L-threonyl-[protein] + ATP = O-phospho-L-threonyl-[protein] + ADP + H(+)</text>
        <dbReference type="Rhea" id="RHEA:46608"/>
        <dbReference type="Rhea" id="RHEA-COMP:11060"/>
        <dbReference type="Rhea" id="RHEA-COMP:11605"/>
        <dbReference type="ChEBI" id="CHEBI:15378"/>
        <dbReference type="ChEBI" id="CHEBI:30013"/>
        <dbReference type="ChEBI" id="CHEBI:30616"/>
        <dbReference type="ChEBI" id="CHEBI:61977"/>
        <dbReference type="ChEBI" id="CHEBI:456216"/>
        <dbReference type="EC" id="2.7.11.1"/>
    </reaction>
    <physiologicalReaction direction="left-to-right" evidence="17">
        <dbReference type="Rhea" id="RHEA:46609"/>
    </physiologicalReaction>
</comment>
<feature type="region of interest" description="Disordered" evidence="20">
    <location>
        <begin position="277"/>
        <end position="307"/>
    </location>
</feature>
<dbReference type="InterPro" id="IPR017441">
    <property type="entry name" value="Protein_kinase_ATP_BS"/>
</dbReference>
<feature type="region of interest" description="Disordered" evidence="20">
    <location>
        <begin position="1137"/>
        <end position="1197"/>
    </location>
</feature>
<keyword evidence="4" id="KW-0808">Transferase</keyword>
<feature type="compositionally biased region" description="Basic and acidic residues" evidence="20">
    <location>
        <begin position="226"/>
        <end position="238"/>
    </location>
</feature>
<feature type="region of interest" description="Disordered" evidence="20">
    <location>
        <begin position="1396"/>
        <end position="1436"/>
    </location>
</feature>
<feature type="compositionally biased region" description="Polar residues" evidence="20">
    <location>
        <begin position="90"/>
        <end position="99"/>
    </location>
</feature>
<evidence type="ECO:0000256" key="11">
    <source>
        <dbReference type="ARBA" id="ARBA00023193"/>
    </source>
</evidence>
<dbReference type="InterPro" id="IPR050339">
    <property type="entry name" value="CC_SR_Kinase"/>
</dbReference>
<dbReference type="GO" id="GO:0005634">
    <property type="term" value="C:nucleus"/>
    <property type="evidence" value="ECO:0007669"/>
    <property type="project" value="TreeGrafter"/>
</dbReference>
<feature type="compositionally biased region" description="Polar residues" evidence="20">
    <location>
        <begin position="960"/>
        <end position="978"/>
    </location>
</feature>
<evidence type="ECO:0000256" key="4">
    <source>
        <dbReference type="ARBA" id="ARBA00022679"/>
    </source>
</evidence>
<keyword evidence="11" id="KW-0652">Protein synthesis inhibitor</keyword>
<feature type="region of interest" description="Disordered" evidence="20">
    <location>
        <begin position="1020"/>
        <end position="1073"/>
    </location>
</feature>
<evidence type="ECO:0000256" key="15">
    <source>
        <dbReference type="ARBA" id="ARBA00042914"/>
    </source>
</evidence>
<feature type="compositionally biased region" description="Low complexity" evidence="20">
    <location>
        <begin position="472"/>
        <end position="491"/>
    </location>
</feature>
<feature type="compositionally biased region" description="Basic and acidic residues" evidence="20">
    <location>
        <begin position="837"/>
        <end position="848"/>
    </location>
</feature>
<dbReference type="Gene3D" id="1.10.510.10">
    <property type="entry name" value="Transferase(Phosphotransferase) domain 1"/>
    <property type="match status" value="1"/>
</dbReference>
<dbReference type="PANTHER" id="PTHR11042:SF160">
    <property type="entry name" value="EUKARYOTIC TRANSLATION INITIATION FACTOR 2-ALPHA KINASE 1"/>
    <property type="match status" value="1"/>
</dbReference>
<dbReference type="PROSITE" id="PS00108">
    <property type="entry name" value="PROTEIN_KINASE_ST"/>
    <property type="match status" value="1"/>
</dbReference>
<feature type="compositionally biased region" description="Polar residues" evidence="20">
    <location>
        <begin position="1"/>
        <end position="17"/>
    </location>
</feature>
<keyword evidence="22" id="KW-0396">Initiation factor</keyword>
<keyword evidence="9" id="KW-0832">Ubl conjugation</keyword>
<feature type="region of interest" description="Disordered" evidence="20">
    <location>
        <begin position="713"/>
        <end position="804"/>
    </location>
</feature>
<evidence type="ECO:0000256" key="12">
    <source>
        <dbReference type="ARBA" id="ARBA00037982"/>
    </source>
</evidence>
<evidence type="ECO:0000256" key="20">
    <source>
        <dbReference type="SAM" id="MobiDB-lite"/>
    </source>
</evidence>
<dbReference type="GO" id="GO:0004694">
    <property type="term" value="F:eukaryotic translation initiation factor 2alpha kinase activity"/>
    <property type="evidence" value="ECO:0007669"/>
    <property type="project" value="TreeGrafter"/>
</dbReference>
<evidence type="ECO:0000256" key="8">
    <source>
        <dbReference type="ARBA" id="ARBA00022840"/>
    </source>
</evidence>
<feature type="compositionally biased region" description="Acidic residues" evidence="20">
    <location>
        <begin position="279"/>
        <end position="299"/>
    </location>
</feature>
<keyword evidence="8 19" id="KW-0067">ATP-binding</keyword>
<dbReference type="InterPro" id="IPR011009">
    <property type="entry name" value="Kinase-like_dom_sf"/>
</dbReference>
<feature type="region of interest" description="Disordered" evidence="20">
    <location>
        <begin position="870"/>
        <end position="894"/>
    </location>
</feature>
<accession>A0A9P6RB61</accession>
<keyword evidence="22" id="KW-0648">Protein biosynthesis</keyword>
<dbReference type="EC" id="2.7.11.1" evidence="1"/>
<evidence type="ECO:0000256" key="3">
    <source>
        <dbReference type="ARBA" id="ARBA00022553"/>
    </source>
</evidence>
<comment type="subunit">
    <text evidence="16">Synthesized in an inactive form that binds to the N-terminal domain of CDC37. Has to be associated with a multiprotein complex containing Hsp90, CDC37 and PPP5C for maturation and activation by autophosphorylation. The phosphatase PPP5C modulates this activation. Homodimer; homodimerizes in presence of heme, forming a disulfide-linked inactive homodimer. Interacts with DELE1; binds both to full-length DELE1 and processed form of DELE1 (S-DELE1) in response to stress, leading to activate its protein kinase activity and trigger the integrated stress response (ISR).</text>
</comment>
<feature type="compositionally biased region" description="Acidic residues" evidence="20">
    <location>
        <begin position="713"/>
        <end position="731"/>
    </location>
</feature>
<evidence type="ECO:0000256" key="5">
    <source>
        <dbReference type="ARBA" id="ARBA00022737"/>
    </source>
</evidence>
<dbReference type="GO" id="GO:0005524">
    <property type="term" value="F:ATP binding"/>
    <property type="evidence" value="ECO:0007669"/>
    <property type="project" value="UniProtKB-UniRule"/>
</dbReference>
<keyword evidence="10" id="KW-1015">Disulfide bond</keyword>
<dbReference type="GO" id="GO:0017148">
    <property type="term" value="P:negative regulation of translation"/>
    <property type="evidence" value="ECO:0007669"/>
    <property type="project" value="UniProtKB-KW"/>
</dbReference>
<evidence type="ECO:0000256" key="17">
    <source>
        <dbReference type="ARBA" id="ARBA00048659"/>
    </source>
</evidence>
<evidence type="ECO:0000256" key="1">
    <source>
        <dbReference type="ARBA" id="ARBA00012513"/>
    </source>
</evidence>
<feature type="region of interest" description="Disordered" evidence="20">
    <location>
        <begin position="922"/>
        <end position="979"/>
    </location>
</feature>
<keyword evidence="7 22" id="KW-0418">Kinase</keyword>
<dbReference type="InterPro" id="IPR000719">
    <property type="entry name" value="Prot_kinase_dom"/>
</dbReference>
<dbReference type="Proteomes" id="UP000738325">
    <property type="component" value="Unassembled WGS sequence"/>
</dbReference>
<feature type="compositionally biased region" description="Basic residues" evidence="20">
    <location>
        <begin position="1396"/>
        <end position="1411"/>
    </location>
</feature>
<dbReference type="SUPFAM" id="SSF56112">
    <property type="entry name" value="Protein kinase-like (PK-like)"/>
    <property type="match status" value="1"/>
</dbReference>
<keyword evidence="23" id="KW-1185">Reference proteome</keyword>
<feature type="domain" description="Protein kinase" evidence="21">
    <location>
        <begin position="556"/>
        <end position="1285"/>
    </location>
</feature>
<dbReference type="InterPro" id="IPR054521">
    <property type="entry name" value="HRI2_3H"/>
</dbReference>
<feature type="compositionally biased region" description="Polar residues" evidence="20">
    <location>
        <begin position="43"/>
        <end position="52"/>
    </location>
</feature>
<sequence>MLRSTNMLDKNTRSLPSKSGLPPPVDRTTPPTTSVSGWPSRRPPSNSATPVTTRHEDGFPSSPMRIAKGSQPRELAPPFPPHSSVPFPTERNTTVMTIHSDSDPEYEDPPPDRRATKGLMRTTTVMTLHSESDPEYDDTPTATGRTLSPAFRRDVDSRRMRSTTALTLHSDSEPESDNNNSRRYPLPLRQSLATSLGGASIIFNNGFSDMFSDGLGGARYDFERRRDSGADRNTESNRRRQRRFVGTKPGTSDEDLTISDDNSHIGPAEMFIQESDINHDDDNDDDDNDDDDNDNNDSDEVGHEDSRGIKDAFGSYLLAPMGFDDEEGVGHATGVEGYSEAAERFQIFAGVNEFDESDQIGFEDQPYQVIPKNKRRDHERVLENKRRQGRLLLVSLLDNFCVLYDQSPERNRKLFYVICKTLSNMGIIDEEYLEEMSTVRSSYQRAFRSLVLSALTSIKQEQMILESRRIMAPPSSASSNSSSHPRRGSSGVDIGSMDGNNGISGLFPPTGGMMPSMFLHTPSTGDSAFAPSTAMMRTMSFGDMFDNDPTRYKHDFVEICKLGKGGFASVFKARNKLDGIEYAIKKVRLRGGAKVRYEKIFREIKFLARLDHKNVIRYYSSWLEHADYPVSRREMFANGGGSVEVDSNGDLEDEYEDEYGDEDEYTHSVSMRDDETAPERFGRRSSVDYFSPHKEQHGTDPEDFSMGIVFGEEEEDEEEPDDGIFFEDSQDGVDIGRETSTPTQDMERTHSASSTLASRSIPGAGRNSGAHRHKQRSTMSIEAQDPIPTWEESENSSSKTRSSISNSYSVLSSSIEEIQRSLPSSYSGLGSRYAPPHPKDRPEDEHELQPFSFPNMRDINRKDFVGGGLSGLHGLGKSRGDHEQRRPHNGTGPLFTRDLTLFIQMQLCQTTLQDYLVYRNERPTTTPRTPSAAELSRKLSSSSRLGLASLSTGTGVGGEQPQTTHSTPGSPMKQQQQTCHRDLVDPAANQHIFRAIVEGVAYIHDQDMIHRDLKPGNIFLGLPPGMEYQRTQQQQQQQQQQKDAGFSQNSFTSSTSTLSSNSTSSFPSNDVGGSGGRGVLAYNGVNRDCFSGSSSSLITLDLMSKEQIQEELFMNIESMIPKIGDFGLVTDMEGGALSEANGNGSSGGRQNGAFASDPDPSSPSSAPPVLRRQSTNNTTGSRSSRTRTTAVGTVTYASPEQLARPNLGYDQKADIYSLGIIFFELYHPFSTLMERHAVLRTLRNGELPPDFVSRWPKEAAFVLWLMAEDPRLRPTAREILEFDLIRKPGPGDESSSISGGGTLAESGASGSSGRGRDATSGGLGTETGYPQDSKLPQPLATSGGAGAIATTGRLICKHCQARCRCPETPVPEDMVVVTDSVVPAIDTVGPIPPIKSHHRGHHHHRAHHRSSKSVSSKTSRAELEQRAKEEGEKVKRLEMSMAAMRAENRALLDRIQALEQEKAMAWRSA</sequence>
<proteinExistence type="inferred from homology"/>
<organism evidence="22 23">
    <name type="scientific">Dissophora globulifera</name>
    <dbReference type="NCBI Taxonomy" id="979702"/>
    <lineage>
        <taxon>Eukaryota</taxon>
        <taxon>Fungi</taxon>
        <taxon>Fungi incertae sedis</taxon>
        <taxon>Mucoromycota</taxon>
        <taxon>Mortierellomycotina</taxon>
        <taxon>Mortierellomycetes</taxon>
        <taxon>Mortierellales</taxon>
        <taxon>Mortierellaceae</taxon>
        <taxon>Dissophora</taxon>
    </lineage>
</organism>
<evidence type="ECO:0000313" key="22">
    <source>
        <dbReference type="EMBL" id="KAG0314114.1"/>
    </source>
</evidence>
<feature type="region of interest" description="Disordered" evidence="20">
    <location>
        <begin position="469"/>
        <end position="500"/>
    </location>
</feature>
<feature type="compositionally biased region" description="Acidic residues" evidence="20">
    <location>
        <begin position="647"/>
        <end position="664"/>
    </location>
</feature>
<dbReference type="OrthoDB" id="1405469at2759"/>
<keyword evidence="3" id="KW-0597">Phosphoprotein</keyword>
<evidence type="ECO:0000256" key="13">
    <source>
        <dbReference type="ARBA" id="ARBA00040433"/>
    </source>
</evidence>
<dbReference type="PROSITE" id="PS50011">
    <property type="entry name" value="PROTEIN_KINASE_DOM"/>
    <property type="match status" value="1"/>
</dbReference>
<dbReference type="GO" id="GO:0005737">
    <property type="term" value="C:cytoplasm"/>
    <property type="evidence" value="ECO:0007669"/>
    <property type="project" value="TreeGrafter"/>
</dbReference>
<dbReference type="InterPro" id="IPR008271">
    <property type="entry name" value="Ser/Thr_kinase_AS"/>
</dbReference>
<comment type="catalytic activity">
    <reaction evidence="18">
        <text>L-seryl-[protein] + ATP = O-phospho-L-seryl-[protein] + ADP + H(+)</text>
        <dbReference type="Rhea" id="RHEA:17989"/>
        <dbReference type="Rhea" id="RHEA-COMP:9863"/>
        <dbReference type="Rhea" id="RHEA-COMP:11604"/>
        <dbReference type="ChEBI" id="CHEBI:15378"/>
        <dbReference type="ChEBI" id="CHEBI:29999"/>
        <dbReference type="ChEBI" id="CHEBI:30616"/>
        <dbReference type="ChEBI" id="CHEBI:83421"/>
        <dbReference type="ChEBI" id="CHEBI:456216"/>
        <dbReference type="EC" id="2.7.11.1"/>
    </reaction>
    <physiologicalReaction direction="left-to-right" evidence="18">
        <dbReference type="Rhea" id="RHEA:17990"/>
    </physiologicalReaction>
</comment>
<dbReference type="GO" id="GO:0003743">
    <property type="term" value="F:translation initiation factor activity"/>
    <property type="evidence" value="ECO:0007669"/>
    <property type="project" value="UniProtKB-KW"/>
</dbReference>
<evidence type="ECO:0000256" key="18">
    <source>
        <dbReference type="ARBA" id="ARBA00048977"/>
    </source>
</evidence>
<protein>
    <recommendedName>
        <fullName evidence="13">Eukaryotic translation initiation factor 2-alpha kinase 1</fullName>
        <ecNumber evidence="1">2.7.11.1</ecNumber>
    </recommendedName>
    <alternativeName>
        <fullName evidence="15">Heme-regulated eukaryotic initiation factor eIF-2-alpha kinase</fullName>
    </alternativeName>
    <alternativeName>
        <fullName evidence="14">Hemin-sensitive initiation factor 2-alpha kinase</fullName>
    </alternativeName>
</protein>
<comment type="similarity">
    <text evidence="12">Belongs to the protein kinase superfamily. Ser/Thr protein kinase family. GCN2 subfamily.</text>
</comment>